<accession>A0A2T5RH69</accession>
<dbReference type="Proteomes" id="UP000244089">
    <property type="component" value="Unassembled WGS sequence"/>
</dbReference>
<sequence>MSDYIFISDEKDNEFLVKVSAENIEKAKTKYVEKLWEIDNFEQKQFKSKVIDVTFWRKYSLDLVSNKDGSWIHEIDETKKLFKANLEKDFSPQIAEELHNYFFNREESIEELTDKAKLDIAKVQVQKLLDDNFLRIYSLDEMRSIY</sequence>
<reference evidence="1 2" key="1">
    <citation type="submission" date="2018-04" db="EMBL/GenBank/DDBJ databases">
        <title>Subsurface microbial communities from deep shales in Ohio and West Virginia, USA.</title>
        <authorList>
            <person name="Wrighton K."/>
        </authorList>
    </citation>
    <scope>NUCLEOTIDE SEQUENCE [LARGE SCALE GENOMIC DNA]</scope>
    <source>
        <strain evidence="1 2">WC1</strain>
    </source>
</reference>
<proteinExistence type="predicted"/>
<gene>
    <name evidence="1" type="ORF">C8C76_13025</name>
</gene>
<protein>
    <submittedName>
        <fullName evidence="1">Uncharacterized protein</fullName>
    </submittedName>
</protein>
<dbReference type="EMBL" id="QAXS01000030">
    <property type="protein sequence ID" value="PTV95035.1"/>
    <property type="molecule type" value="Genomic_DNA"/>
</dbReference>
<name>A0A2T5RH69_9FIRM</name>
<dbReference type="RefSeq" id="WP_108141655.1">
    <property type="nucleotide sequence ID" value="NZ_QAXS01000030.1"/>
</dbReference>
<comment type="caution">
    <text evidence="1">The sequence shown here is derived from an EMBL/GenBank/DDBJ whole genome shotgun (WGS) entry which is preliminary data.</text>
</comment>
<dbReference type="AlphaFoldDB" id="A0A2T5RH69"/>
<evidence type="ECO:0000313" key="1">
    <source>
        <dbReference type="EMBL" id="PTV95035.1"/>
    </source>
</evidence>
<organism evidence="1 2">
    <name type="scientific">Halanaerobium saccharolyticum</name>
    <dbReference type="NCBI Taxonomy" id="43595"/>
    <lineage>
        <taxon>Bacteria</taxon>
        <taxon>Bacillati</taxon>
        <taxon>Bacillota</taxon>
        <taxon>Clostridia</taxon>
        <taxon>Halanaerobiales</taxon>
        <taxon>Halanaerobiaceae</taxon>
        <taxon>Halanaerobium</taxon>
    </lineage>
</organism>
<evidence type="ECO:0000313" key="2">
    <source>
        <dbReference type="Proteomes" id="UP000244089"/>
    </source>
</evidence>